<evidence type="ECO:0000313" key="2">
    <source>
        <dbReference type="EMBL" id="APR51130.1"/>
    </source>
</evidence>
<dbReference type="GeneID" id="44131058"/>
<accession>A0A1L6J6F3</accession>
<dbReference type="KEGG" id="skr:BRX40_00615"/>
<reference evidence="4" key="2">
    <citation type="submission" date="2016-12" db="EMBL/GenBank/DDBJ databases">
        <title>Whole genome sequencing of Sphingomonas sp. ABOJV.</title>
        <authorList>
            <person name="Conlan S."/>
            <person name="Thomas P.J."/>
            <person name="Mullikin J."/>
            <person name="Palmore T.N."/>
            <person name="Frank K.M."/>
            <person name="Segre J.A."/>
        </authorList>
    </citation>
    <scope>NUCLEOTIDE SEQUENCE [LARGE SCALE GENOMIC DNA]</scope>
    <source>
        <strain evidence="4">ABOJV</strain>
    </source>
</reference>
<organism evidence="2 4">
    <name type="scientific">Sphingomonas koreensis</name>
    <dbReference type="NCBI Taxonomy" id="93064"/>
    <lineage>
        <taxon>Bacteria</taxon>
        <taxon>Pseudomonadati</taxon>
        <taxon>Pseudomonadota</taxon>
        <taxon>Alphaproteobacteria</taxon>
        <taxon>Sphingomonadales</taxon>
        <taxon>Sphingomonadaceae</taxon>
        <taxon>Sphingomonas</taxon>
    </lineage>
</organism>
<evidence type="ECO:0000313" key="4">
    <source>
        <dbReference type="Proteomes" id="UP000185161"/>
    </source>
</evidence>
<proteinExistence type="predicted"/>
<name>A0A1L6J6F3_9SPHN</name>
<evidence type="ECO:0000313" key="5">
    <source>
        <dbReference type="Proteomes" id="UP000286681"/>
    </source>
</evidence>
<dbReference type="Proteomes" id="UP000286681">
    <property type="component" value="Unassembled WGS sequence"/>
</dbReference>
<dbReference type="OrthoDB" id="2990547at2"/>
<sequence>MTGRLLSPIGTNSVERHPIAPRLDTLNGKRIGLLDNTKKNAALLLKAAGEILQRDYGVAEIHSYRKISSSPGAPAAMLDALAACDAVINAYGDCGSCTSWCIHDGVTLEKRGVPTATVNSDAFVVLGQQEAIALGVPGLPIVMVPHPMGDVAAEIIVERAHGMIEQVVRVLTGSAAQLESDYTDRYIGESNNFARSNMFCEI</sequence>
<dbReference type="RefSeq" id="WP_075150314.1">
    <property type="nucleotide sequence ID" value="NZ_CP018820.1"/>
</dbReference>
<dbReference type="EMBL" id="QQWO01000015">
    <property type="protein sequence ID" value="RSV00691.1"/>
    <property type="molecule type" value="Genomic_DNA"/>
</dbReference>
<dbReference type="InterPro" id="IPR057767">
    <property type="entry name" value="UGSC-like_dom"/>
</dbReference>
<dbReference type="NCBIfam" id="NF041046">
    <property type="entry name" value="UGSC_fam"/>
    <property type="match status" value="1"/>
</dbReference>
<gene>
    <name evidence="2" type="ORF">BRX40_00615</name>
    <name evidence="3" type="ORF">CA257_16555</name>
</gene>
<reference evidence="2" key="1">
    <citation type="submission" date="2016-12" db="EMBL/GenBank/DDBJ databases">
        <title>Whole genome sequencing of Sphingomonas koreensis.</title>
        <authorList>
            <person name="Conlan S."/>
            <person name="Thomas P.J."/>
            <person name="Mullikin J."/>
            <person name="Palmore T.N."/>
            <person name="Frank K.M."/>
            <person name="Segre J.A."/>
        </authorList>
    </citation>
    <scope>NUCLEOTIDE SEQUENCE</scope>
    <source>
        <strain evidence="2">ABOJV</strain>
    </source>
</reference>
<dbReference type="Pfam" id="PF24696">
    <property type="entry name" value="UGSC"/>
    <property type="match status" value="1"/>
</dbReference>
<protein>
    <recommendedName>
        <fullName evidence="1">UGSC-like domain-containing protein</fullName>
    </recommendedName>
</protein>
<dbReference type="STRING" id="93064.BRX40_00615"/>
<evidence type="ECO:0000259" key="1">
    <source>
        <dbReference type="Pfam" id="PF24696"/>
    </source>
</evidence>
<dbReference type="Proteomes" id="UP000185161">
    <property type="component" value="Chromosome"/>
</dbReference>
<dbReference type="InterPro" id="IPR049831">
    <property type="entry name" value="UGSC_seleno"/>
</dbReference>
<dbReference type="EMBL" id="CP018820">
    <property type="protein sequence ID" value="APR51130.1"/>
    <property type="molecule type" value="Genomic_DNA"/>
</dbReference>
<keyword evidence="4" id="KW-1185">Reference proteome</keyword>
<reference evidence="3 5" key="3">
    <citation type="submission" date="2018-07" db="EMBL/GenBank/DDBJ databases">
        <title>Genomic and Epidemiologic Investigation of an Indolent Hospital Outbreak.</title>
        <authorList>
            <person name="Johnson R.C."/>
            <person name="Deming C."/>
            <person name="Conlan S."/>
            <person name="Zellmer C.J."/>
            <person name="Michelin A.V."/>
            <person name="Lee-Lin S."/>
            <person name="Thomas P.J."/>
            <person name="Park M."/>
            <person name="Weingarten R.A."/>
            <person name="Less J."/>
            <person name="Dekker J.P."/>
            <person name="Frank K.M."/>
            <person name="Musser K.A."/>
            <person name="Mcquiston J.R."/>
            <person name="Henderson D.K."/>
            <person name="Lau A.F."/>
            <person name="Palmore T.N."/>
            <person name="Segre J.A."/>
        </authorList>
    </citation>
    <scope>NUCLEOTIDE SEQUENCE [LARGE SCALE GENOMIC DNA]</scope>
    <source>
        <strain evidence="3 5">SK-NIH.Env10_0317</strain>
    </source>
</reference>
<feature type="domain" description="UGSC-like" evidence="1">
    <location>
        <begin position="5"/>
        <end position="172"/>
    </location>
</feature>
<dbReference type="AlphaFoldDB" id="A0A1L6J6F3"/>
<evidence type="ECO:0000313" key="3">
    <source>
        <dbReference type="EMBL" id="RSV00691.1"/>
    </source>
</evidence>